<evidence type="ECO:0000313" key="2">
    <source>
        <dbReference type="Proteomes" id="UP001056778"/>
    </source>
</evidence>
<accession>A0ACB9SIL7</accession>
<dbReference type="Proteomes" id="UP001056778">
    <property type="component" value="Chromosome 9"/>
</dbReference>
<keyword evidence="1" id="KW-0396">Initiation factor</keyword>
<dbReference type="EMBL" id="CM043023">
    <property type="protein sequence ID" value="KAI4455050.1"/>
    <property type="molecule type" value="Genomic_DNA"/>
</dbReference>
<protein>
    <submittedName>
        <fullName evidence="1">Translation initiation factor eif3-related</fullName>
    </submittedName>
</protein>
<reference evidence="1" key="1">
    <citation type="submission" date="2022-04" db="EMBL/GenBank/DDBJ databases">
        <title>Chromosome-scale genome assembly of Holotrichia oblita Faldermann.</title>
        <authorList>
            <person name="Rongchong L."/>
        </authorList>
    </citation>
    <scope>NUCLEOTIDE SEQUENCE</scope>
    <source>
        <strain evidence="1">81SQS9</strain>
    </source>
</reference>
<comment type="caution">
    <text evidence="1">The sequence shown here is derived from an EMBL/GenBank/DDBJ whole genome shotgun (WGS) entry which is preliminary data.</text>
</comment>
<proteinExistence type="predicted"/>
<gene>
    <name evidence="1" type="ORF">MML48_9g00009659</name>
</gene>
<organism evidence="1 2">
    <name type="scientific">Holotrichia oblita</name>
    <name type="common">Chafer beetle</name>
    <dbReference type="NCBI Taxonomy" id="644536"/>
    <lineage>
        <taxon>Eukaryota</taxon>
        <taxon>Metazoa</taxon>
        <taxon>Ecdysozoa</taxon>
        <taxon>Arthropoda</taxon>
        <taxon>Hexapoda</taxon>
        <taxon>Insecta</taxon>
        <taxon>Pterygota</taxon>
        <taxon>Neoptera</taxon>
        <taxon>Endopterygota</taxon>
        <taxon>Coleoptera</taxon>
        <taxon>Polyphaga</taxon>
        <taxon>Scarabaeiformia</taxon>
        <taxon>Scarabaeidae</taxon>
        <taxon>Melolonthinae</taxon>
        <taxon>Holotrichia</taxon>
    </lineage>
</organism>
<name>A0ACB9SIL7_HOLOL</name>
<evidence type="ECO:0000313" key="1">
    <source>
        <dbReference type="EMBL" id="KAI4455050.1"/>
    </source>
</evidence>
<keyword evidence="1" id="KW-0648">Protein biosynthesis</keyword>
<sequence length="420" mass="48228">MSHTIKPGDYVIVQRQRYTKLYKVKPKGNLTLGYFIIEIDKVIGEPYETIFQMKPKQDSKKLYSLEKVEQLTTISQLNIESSGKDNRNITDDGTSQSLTKEEIIKLKDESLSSADIVGKLINNSKTFSSKTEYSQEKYMKKKEKKYFEYVQFRKPTLRLLVQMYYRQEPAKILGLRIDDVSQILTYGNVQAGGNFILYDSGTSGLMTASILNSIGANTEGCLIHMHPGNECQKNAVLALQFPQEQLDRCINVNLYSVLRCFYQNEDSYCENDNQTKELDCDEKTETTESKIETAGNKRKLSSDNSEMPPPKKACWQYDNEKACKILTNKVDGLIITCKEHPVNIFKELVSFLKGSRTFVVFHLMREPLEELYVHLKTTLEFISLRLSNNFMRNYQVLPDRTHPEVNMSSGGYILTGFKLS</sequence>
<keyword evidence="2" id="KW-1185">Reference proteome</keyword>